<dbReference type="AlphaFoldDB" id="A0A8E1UR81"/>
<organism evidence="1 2">
    <name type="scientific">Xylanibacter rarus</name>
    <dbReference type="NCBI Taxonomy" id="1676614"/>
    <lineage>
        <taxon>Bacteria</taxon>
        <taxon>Pseudomonadati</taxon>
        <taxon>Bacteroidota</taxon>
        <taxon>Bacteroidia</taxon>
        <taxon>Bacteroidales</taxon>
        <taxon>Prevotellaceae</taxon>
        <taxon>Xylanibacter</taxon>
    </lineage>
</organism>
<accession>A0A8E1UR81</accession>
<gene>
    <name evidence="1" type="ORF">ACU52_06090</name>
</gene>
<evidence type="ECO:0000313" key="1">
    <source>
        <dbReference type="EMBL" id="KOO68734.1"/>
    </source>
</evidence>
<name>A0A8E1UR81_9BACT</name>
<comment type="caution">
    <text evidence="1">The sequence shown here is derived from an EMBL/GenBank/DDBJ whole genome shotgun (WGS) entry which is preliminary data.</text>
</comment>
<dbReference type="EMBL" id="LFQU01000009">
    <property type="protein sequence ID" value="KOO68734.1"/>
    <property type="molecule type" value="Genomic_DNA"/>
</dbReference>
<sequence>MVVGQVFAVGRADVLLHFQPCRLVWHKLMAGLVSSQEKYFMDIKDFKIKKSQWLIFIVLSAGLMYITESWLMSLGIILLLMVLDFVLAEFIGKKRGKKDDKMF</sequence>
<protein>
    <submittedName>
        <fullName evidence="1">Uncharacterized protein</fullName>
    </submittedName>
</protein>
<proteinExistence type="predicted"/>
<reference evidence="1 2" key="1">
    <citation type="submission" date="2015-06" db="EMBL/GenBank/DDBJ databases">
        <title>Prevotella sp. 109, sp. nov., a novel member of the family Prevotellaceae isolated from human faeces.</title>
        <authorList>
            <person name="Shkoporov A.N."/>
            <person name="Chaplin A.V."/>
            <person name="Kafarskaia L.I."/>
            <person name="Efimov B.A."/>
        </authorList>
    </citation>
    <scope>NUCLEOTIDE SEQUENCE [LARGE SCALE GENOMIC DNA]</scope>
    <source>
        <strain evidence="1 2">109</strain>
    </source>
</reference>
<dbReference type="Proteomes" id="UP000036951">
    <property type="component" value="Unassembled WGS sequence"/>
</dbReference>
<evidence type="ECO:0000313" key="2">
    <source>
        <dbReference type="Proteomes" id="UP000036951"/>
    </source>
</evidence>
<keyword evidence="2" id="KW-1185">Reference proteome</keyword>